<sequence length="481" mass="55331">MRPGENLNIINIHEHVFHVKCNPLNHVCYAQSKIDLETKRVMQLPRCGVADRISYGNSARKKRYTIQGSKWKTRELTYRILRAPSGLSHYEVEREIRRAFKVWSDVTSLTFKQLVNRNTDIDVMFASHEHGDRHPFDGIGGTLAHAFFPEFGGDAHFDDSEPWSVDSWKGVNLFQVAAHEIGHSLGLAHSDVNDALMAPFYRGYKPNFKLSRDDIAAVQELYGSRSDSRFYPRPPDPLPTQGRMSGPPICHDASIDAITKLPDDATYVFKGDKYYRLSGTGIDVGYPRKIEWDWLGVTGPIDAAFTWDNSFTFIFKGDEYWKFDHMKAVSGYPRKIRDGFKGVPDNIDAAFVWGGNGKTYFIKGQLYWRWAKYGVDFGYPKQLNVWVNLPSRVTAVFKWQNGKTYFFKDDDYYRFNDKNFRVDEGYPRKVSTWWLGCNDDTQNQMHHNVHSIITAHPSILNPSRTRKPPRGNDVAEEITSS</sequence>
<feature type="domain" description="Peptidase metallopeptidase" evidence="16">
    <location>
        <begin position="67"/>
        <end position="224"/>
    </location>
</feature>
<proteinExistence type="inferred from homology"/>
<evidence type="ECO:0000256" key="5">
    <source>
        <dbReference type="ARBA" id="ARBA00022737"/>
    </source>
</evidence>
<comment type="cofactor">
    <cofactor evidence="12">
        <name>Ca(2+)</name>
        <dbReference type="ChEBI" id="CHEBI:29108"/>
    </cofactor>
    <text evidence="12">Can bind about 5 Ca(2+) ions per subunit.</text>
</comment>
<comment type="similarity">
    <text evidence="1">Belongs to the peptidase M10A family.</text>
</comment>
<feature type="binding site" evidence="12">
    <location>
        <position position="158"/>
    </location>
    <ligand>
        <name>Ca(2+)</name>
        <dbReference type="ChEBI" id="CHEBI:29108"/>
        <label>3</label>
    </ligand>
</feature>
<evidence type="ECO:0000256" key="8">
    <source>
        <dbReference type="ARBA" id="ARBA00023049"/>
    </source>
</evidence>
<dbReference type="PRINTS" id="PR00138">
    <property type="entry name" value="MATRIXIN"/>
</dbReference>
<evidence type="ECO:0000259" key="16">
    <source>
        <dbReference type="SMART" id="SM00235"/>
    </source>
</evidence>
<feature type="modified residue" description="Phosphotyrosine; by PKDCC" evidence="13">
    <location>
        <position position="332"/>
    </location>
</feature>
<dbReference type="GO" id="GO:0030574">
    <property type="term" value="P:collagen catabolic process"/>
    <property type="evidence" value="ECO:0007669"/>
    <property type="project" value="TreeGrafter"/>
</dbReference>
<feature type="binding site" evidence="12">
    <location>
        <position position="396"/>
    </location>
    <ligand>
        <name>Ca(2+)</name>
        <dbReference type="ChEBI" id="CHEBI:29108"/>
        <label>5</label>
    </ligand>
</feature>
<keyword evidence="9" id="KW-0865">Zymogen</keyword>
<evidence type="ECO:0000256" key="13">
    <source>
        <dbReference type="PIRSR" id="PIRSR621190-4"/>
    </source>
</evidence>
<evidence type="ECO:0000256" key="12">
    <source>
        <dbReference type="PIRSR" id="PIRSR621190-2"/>
    </source>
</evidence>
<dbReference type="GO" id="GO:0005615">
    <property type="term" value="C:extracellular space"/>
    <property type="evidence" value="ECO:0007669"/>
    <property type="project" value="TreeGrafter"/>
</dbReference>
<dbReference type="Gene3D" id="2.110.10.10">
    <property type="entry name" value="Hemopexin-like domain"/>
    <property type="match status" value="2"/>
</dbReference>
<keyword evidence="6" id="KW-0378">Hydrolase</keyword>
<feature type="binding site" evidence="12">
    <location>
        <position position="137"/>
    </location>
    <ligand>
        <name>Ca(2+)</name>
        <dbReference type="ChEBI" id="CHEBI:29108"/>
        <label>3</label>
    </ligand>
</feature>
<keyword evidence="12" id="KW-0106">Calcium</keyword>
<dbReference type="GO" id="GO:0031012">
    <property type="term" value="C:extracellular matrix"/>
    <property type="evidence" value="ECO:0007669"/>
    <property type="project" value="InterPro"/>
</dbReference>
<feature type="binding site" evidence="12">
    <location>
        <position position="152"/>
    </location>
    <ligand>
        <name>Ca(2+)</name>
        <dbReference type="ChEBI" id="CHEBI:29108"/>
        <label>2</label>
    </ligand>
</feature>
<evidence type="ECO:0000256" key="6">
    <source>
        <dbReference type="ARBA" id="ARBA00022801"/>
    </source>
</evidence>
<dbReference type="InterPro" id="IPR006026">
    <property type="entry name" value="Peptidase_Metallo"/>
</dbReference>
<evidence type="ECO:0000256" key="7">
    <source>
        <dbReference type="ARBA" id="ARBA00022833"/>
    </source>
</evidence>
<dbReference type="InterPro" id="IPR033739">
    <property type="entry name" value="M10A_MMP"/>
</dbReference>
<feature type="binding site" evidence="12">
    <location>
        <position position="256"/>
    </location>
    <ligand>
        <name>Ca(2+)</name>
        <dbReference type="ChEBI" id="CHEBI:29108"/>
        <label>4</label>
    </ligand>
</feature>
<keyword evidence="2" id="KW-0645">Protease</keyword>
<evidence type="ECO:0000256" key="3">
    <source>
        <dbReference type="ARBA" id="ARBA00022723"/>
    </source>
</evidence>
<feature type="binding site" evidence="12">
    <location>
        <position position="258"/>
    </location>
    <ligand>
        <name>Ca(2+)</name>
        <dbReference type="ChEBI" id="CHEBI:29108"/>
        <label>5</label>
    </ligand>
</feature>
<organism evidence="17 18">
    <name type="scientific">Octopus vulgaris</name>
    <name type="common">Common octopus</name>
    <dbReference type="NCBI Taxonomy" id="6645"/>
    <lineage>
        <taxon>Eukaryota</taxon>
        <taxon>Metazoa</taxon>
        <taxon>Spiralia</taxon>
        <taxon>Lophotrochozoa</taxon>
        <taxon>Mollusca</taxon>
        <taxon>Cephalopoda</taxon>
        <taxon>Coleoidea</taxon>
        <taxon>Octopodiformes</taxon>
        <taxon>Octopoda</taxon>
        <taxon>Incirrata</taxon>
        <taxon>Octopodidae</taxon>
        <taxon>Octopus</taxon>
    </lineage>
</organism>
<feature type="binding site" evidence="12">
    <location>
        <position position="138"/>
    </location>
    <ligand>
        <name>Ca(2+)</name>
        <dbReference type="ChEBI" id="CHEBI:29108"/>
        <label>3</label>
    </ligand>
</feature>
<keyword evidence="3 11" id="KW-0479">Metal-binding</keyword>
<feature type="binding site" evidence="11">
    <location>
        <position position="179"/>
    </location>
    <ligand>
        <name>Zn(2+)</name>
        <dbReference type="ChEBI" id="CHEBI:29105"/>
        <label>2</label>
        <note>catalytic</note>
    </ligand>
</feature>
<dbReference type="CDD" id="cd04278">
    <property type="entry name" value="ZnMc_MMP"/>
    <property type="match status" value="1"/>
</dbReference>
<dbReference type="GO" id="GO:0008270">
    <property type="term" value="F:zinc ion binding"/>
    <property type="evidence" value="ECO:0007669"/>
    <property type="project" value="InterPro"/>
</dbReference>
<dbReference type="SMART" id="SM00235">
    <property type="entry name" value="ZnMc"/>
    <property type="match status" value="1"/>
</dbReference>
<feature type="repeat" description="Hemopexin" evidence="14">
    <location>
        <begin position="344"/>
        <end position="389"/>
    </location>
</feature>
<dbReference type="AlphaFoldDB" id="A0AA36AMX1"/>
<name>A0AA36AMX1_OCTVU</name>
<feature type="binding site" evidence="12">
    <location>
        <position position="159"/>
    </location>
    <ligand>
        <name>Ca(2+)</name>
        <dbReference type="ChEBI" id="CHEBI:29108"/>
        <label>1</label>
    </ligand>
</feature>
<feature type="repeat" description="Hemopexin" evidence="14">
    <location>
        <begin position="298"/>
        <end position="343"/>
    </location>
</feature>
<feature type="binding site" evidence="12">
    <location>
        <position position="145"/>
    </location>
    <ligand>
        <name>Zn(2+)</name>
        <dbReference type="ChEBI" id="CHEBI:29105"/>
        <label>1</label>
    </ligand>
</feature>
<dbReference type="Pfam" id="PF00413">
    <property type="entry name" value="Peptidase_M10"/>
    <property type="match status" value="1"/>
</dbReference>
<dbReference type="Proteomes" id="UP001162480">
    <property type="component" value="Chromosome 3"/>
</dbReference>
<dbReference type="InterPro" id="IPR018487">
    <property type="entry name" value="Hemopexin-like_repeat"/>
</dbReference>
<evidence type="ECO:0000313" key="18">
    <source>
        <dbReference type="Proteomes" id="UP001162480"/>
    </source>
</evidence>
<dbReference type="InterPro" id="IPR001818">
    <property type="entry name" value="Pept_M10_metallopeptidase"/>
</dbReference>
<dbReference type="Pfam" id="PF00045">
    <property type="entry name" value="Hemopexin"/>
    <property type="match status" value="4"/>
</dbReference>
<dbReference type="GO" id="GO:0004222">
    <property type="term" value="F:metalloendopeptidase activity"/>
    <property type="evidence" value="ECO:0007669"/>
    <property type="project" value="InterPro"/>
</dbReference>
<gene>
    <name evidence="17" type="ORF">OCTVUL_1B027274</name>
</gene>
<feature type="repeat" description="Hemopexin" evidence="14">
    <location>
        <begin position="390"/>
        <end position="437"/>
    </location>
</feature>
<dbReference type="SUPFAM" id="SSF50923">
    <property type="entry name" value="Hemopexin-like domain"/>
    <property type="match status" value="1"/>
</dbReference>
<feature type="binding site" description="in inhibited form" evidence="12">
    <location>
        <position position="47"/>
    </location>
    <ligand>
        <name>Zn(2+)</name>
        <dbReference type="ChEBI" id="CHEBI:29105"/>
        <label>2</label>
        <note>catalytic</note>
    </ligand>
</feature>
<dbReference type="GO" id="GO:0006508">
    <property type="term" value="P:proteolysis"/>
    <property type="evidence" value="ECO:0007669"/>
    <property type="project" value="UniProtKB-KW"/>
</dbReference>
<evidence type="ECO:0000256" key="2">
    <source>
        <dbReference type="ARBA" id="ARBA00022670"/>
    </source>
</evidence>
<feature type="binding site" evidence="12">
    <location>
        <position position="132"/>
    </location>
    <ligand>
        <name>Zn(2+)</name>
        <dbReference type="ChEBI" id="CHEBI:29105"/>
        <label>1</label>
    </ligand>
</feature>
<feature type="binding site" evidence="12">
    <location>
        <position position="304"/>
    </location>
    <ligand>
        <name>Ca(2+)</name>
        <dbReference type="ChEBI" id="CHEBI:29108"/>
        <label>5</label>
    </ligand>
</feature>
<keyword evidence="18" id="KW-1185">Reference proteome</keyword>
<dbReference type="Gene3D" id="3.40.390.10">
    <property type="entry name" value="Collagenase (Catalytic Domain)"/>
    <property type="match status" value="1"/>
</dbReference>
<dbReference type="InterPro" id="IPR021190">
    <property type="entry name" value="Pept_M10A"/>
</dbReference>
<dbReference type="SMART" id="SM00120">
    <property type="entry name" value="HX"/>
    <property type="match status" value="4"/>
</dbReference>
<evidence type="ECO:0000256" key="9">
    <source>
        <dbReference type="ARBA" id="ARBA00023145"/>
    </source>
</evidence>
<feature type="binding site" evidence="12">
    <location>
        <position position="156"/>
    </location>
    <ligand>
        <name>Zn(2+)</name>
        <dbReference type="ChEBI" id="CHEBI:29105"/>
        <label>1</label>
    </ligand>
</feature>
<dbReference type="PANTHER" id="PTHR10201">
    <property type="entry name" value="MATRIX METALLOPROTEINASE"/>
    <property type="match status" value="1"/>
</dbReference>
<feature type="binding site" evidence="12">
    <location>
        <position position="120"/>
    </location>
    <ligand>
        <name>Ca(2+)</name>
        <dbReference type="ChEBI" id="CHEBI:29108"/>
        <label>2</label>
    </ligand>
</feature>
<feature type="binding site" evidence="12">
    <location>
        <position position="130"/>
    </location>
    <ligand>
        <name>Zn(2+)</name>
        <dbReference type="ChEBI" id="CHEBI:29105"/>
        <label>1</label>
    </ligand>
</feature>
<evidence type="ECO:0000256" key="11">
    <source>
        <dbReference type="PIRSR" id="PIRSR001191-2"/>
    </source>
</evidence>
<dbReference type="InterPro" id="IPR000585">
    <property type="entry name" value="Hemopexin-like_dom"/>
</dbReference>
<keyword evidence="4" id="KW-0732">Signal</keyword>
<dbReference type="GO" id="GO:0030198">
    <property type="term" value="P:extracellular matrix organization"/>
    <property type="evidence" value="ECO:0007669"/>
    <property type="project" value="TreeGrafter"/>
</dbReference>
<keyword evidence="7 11" id="KW-0862">Zinc</keyword>
<dbReference type="FunFam" id="2.110.10.10:FF:000007">
    <property type="entry name" value="stromelysin-3 isoform X2"/>
    <property type="match status" value="1"/>
</dbReference>
<feature type="region of interest" description="Disordered" evidence="15">
    <location>
        <begin position="460"/>
        <end position="481"/>
    </location>
</feature>
<evidence type="ECO:0000256" key="1">
    <source>
        <dbReference type="ARBA" id="ARBA00010370"/>
    </source>
</evidence>
<feature type="binding site" evidence="12">
    <location>
        <position position="197"/>
    </location>
    <ligand>
        <name>Zn(2+)</name>
        <dbReference type="ChEBI" id="CHEBI:29105"/>
        <label>2</label>
        <note>catalytic</note>
    </ligand>
</feature>
<dbReference type="SUPFAM" id="SSF55486">
    <property type="entry name" value="Metalloproteases ('zincins'), catalytic domain"/>
    <property type="match status" value="1"/>
</dbReference>
<dbReference type="PROSITE" id="PS51642">
    <property type="entry name" value="HEMOPEXIN_2"/>
    <property type="match status" value="4"/>
</dbReference>
<reference evidence="17" key="1">
    <citation type="submission" date="2023-08" db="EMBL/GenBank/DDBJ databases">
        <authorList>
            <person name="Alioto T."/>
            <person name="Alioto T."/>
            <person name="Gomez Garrido J."/>
        </authorList>
    </citation>
    <scope>NUCLEOTIDE SEQUENCE</scope>
</reference>
<feature type="active site" evidence="10">
    <location>
        <position position="180"/>
    </location>
</feature>
<feature type="binding site" evidence="11">
    <location>
        <position position="189"/>
    </location>
    <ligand>
        <name>Zn(2+)</name>
        <dbReference type="ChEBI" id="CHEBI:29105"/>
        <label>2</label>
        <note>catalytic</note>
    </ligand>
</feature>
<evidence type="ECO:0000256" key="15">
    <source>
        <dbReference type="SAM" id="MobiDB-lite"/>
    </source>
</evidence>
<evidence type="ECO:0000256" key="14">
    <source>
        <dbReference type="PROSITE-ProRule" id="PRU01011"/>
    </source>
</evidence>
<protein>
    <submittedName>
        <fullName evidence="17">Metalloproteinase-16-like</fullName>
    </submittedName>
</protein>
<feature type="binding site" evidence="12">
    <location>
        <position position="302"/>
    </location>
    <ligand>
        <name>Ca(2+)</name>
        <dbReference type="ChEBI" id="CHEBI:29108"/>
        <label>4</label>
    </ligand>
</feature>
<feature type="binding site" evidence="12">
    <location>
        <position position="161"/>
    </location>
    <ligand>
        <name>Ca(2+)</name>
        <dbReference type="ChEBI" id="CHEBI:29108"/>
        <label>1</label>
    </ligand>
</feature>
<keyword evidence="5" id="KW-0677">Repeat</keyword>
<keyword evidence="8" id="KW-0482">Metalloprotease</keyword>
<evidence type="ECO:0000313" key="17">
    <source>
        <dbReference type="EMBL" id="CAI9719140.1"/>
    </source>
</evidence>
<dbReference type="PIRSF" id="PIRSF001191">
    <property type="entry name" value="Peptidase_M10A_matrix"/>
    <property type="match status" value="1"/>
</dbReference>
<feature type="binding site" evidence="12">
    <location>
        <position position="161"/>
    </location>
    <ligand>
        <name>Ca(2+)</name>
        <dbReference type="ChEBI" id="CHEBI:29108"/>
        <label>3</label>
    </ligand>
</feature>
<dbReference type="CDD" id="cd00094">
    <property type="entry name" value="HX"/>
    <property type="match status" value="1"/>
</dbReference>
<feature type="binding site" evidence="12">
    <location>
        <position position="350"/>
    </location>
    <ligand>
        <name>Ca(2+)</name>
        <dbReference type="ChEBI" id="CHEBI:29108"/>
        <label>5</label>
    </ligand>
</feature>
<feature type="repeat" description="Hemopexin" evidence="14">
    <location>
        <begin position="248"/>
        <end position="297"/>
    </location>
</feature>
<dbReference type="EMBL" id="OX597816">
    <property type="protein sequence ID" value="CAI9719140.1"/>
    <property type="molecule type" value="Genomic_DNA"/>
</dbReference>
<evidence type="ECO:0000256" key="4">
    <source>
        <dbReference type="ARBA" id="ARBA00022729"/>
    </source>
</evidence>
<comment type="cofactor">
    <cofactor evidence="12">
        <name>Zn(2+)</name>
        <dbReference type="ChEBI" id="CHEBI:29105"/>
    </cofactor>
    <text evidence="12">Binds 2 Zn(2+) ions per subunit.</text>
</comment>
<accession>A0AA36AMX1</accession>
<evidence type="ECO:0000256" key="10">
    <source>
        <dbReference type="PIRSR" id="PIRSR001191-1"/>
    </source>
</evidence>
<dbReference type="PANTHER" id="PTHR10201:SF291">
    <property type="entry name" value="MATRIX METALLOPROTEINASE 1, ISOFORM C-RELATED"/>
    <property type="match status" value="1"/>
</dbReference>
<dbReference type="InterPro" id="IPR024079">
    <property type="entry name" value="MetalloPept_cat_dom_sf"/>
</dbReference>
<feature type="binding site" evidence="12">
    <location>
        <position position="154"/>
    </location>
    <ligand>
        <name>Ca(2+)</name>
        <dbReference type="ChEBI" id="CHEBI:29108"/>
        <label>2</label>
    </ligand>
</feature>
<feature type="binding site" evidence="11">
    <location>
        <position position="183"/>
    </location>
    <ligand>
        <name>Zn(2+)</name>
        <dbReference type="ChEBI" id="CHEBI:29105"/>
        <label>2</label>
        <note>catalytic</note>
    </ligand>
</feature>
<dbReference type="InterPro" id="IPR036375">
    <property type="entry name" value="Hemopexin-like_dom_sf"/>
</dbReference>